<keyword evidence="4 9" id="KW-0547">Nucleotide-binding</keyword>
<dbReference type="PANTHER" id="PTHR43210">
    <property type="entry name" value="DETHIOBIOTIN SYNTHETASE"/>
    <property type="match status" value="1"/>
</dbReference>
<keyword evidence="2 9" id="KW-0436">Ligase</keyword>
<keyword evidence="3 9" id="KW-0479">Metal-binding</keyword>
<evidence type="ECO:0000256" key="1">
    <source>
        <dbReference type="ARBA" id="ARBA00022490"/>
    </source>
</evidence>
<comment type="catalytic activity">
    <reaction evidence="8">
        <text>(7R,8S)-8-amino-7-(carboxyamino)nonanoate + ATP = (4R,5S)-dethiobiotin + ADP + phosphate + H(+)</text>
        <dbReference type="Rhea" id="RHEA:63684"/>
        <dbReference type="ChEBI" id="CHEBI:15378"/>
        <dbReference type="ChEBI" id="CHEBI:30616"/>
        <dbReference type="ChEBI" id="CHEBI:43474"/>
        <dbReference type="ChEBI" id="CHEBI:149470"/>
        <dbReference type="ChEBI" id="CHEBI:149473"/>
        <dbReference type="ChEBI" id="CHEBI:456216"/>
    </reaction>
</comment>
<dbReference type="AlphaFoldDB" id="A0A923EB76"/>
<evidence type="ECO:0000256" key="9">
    <source>
        <dbReference type="HAMAP-Rule" id="MF_00336"/>
    </source>
</evidence>
<comment type="function">
    <text evidence="9">Catalyzes a mechanistically unusual reaction, the ATP-dependent insertion of CO2 between the N7 and N8 nitrogen atoms of 7,8-diaminopelargonic acid (DAPA, also called 7,8-diammoniononanoate) to form a ureido ring.</text>
</comment>
<feature type="binding site" evidence="9">
    <location>
        <position position="17"/>
    </location>
    <ligand>
        <name>Mg(2+)</name>
        <dbReference type="ChEBI" id="CHEBI:18420"/>
    </ligand>
</feature>
<keyword evidence="7 9" id="KW-0460">Magnesium</keyword>
<dbReference type="NCBIfam" id="TIGR00347">
    <property type="entry name" value="bioD"/>
    <property type="match status" value="1"/>
</dbReference>
<dbReference type="InterPro" id="IPR027417">
    <property type="entry name" value="P-loop_NTPase"/>
</dbReference>
<dbReference type="Gene3D" id="3.40.50.300">
    <property type="entry name" value="P-loop containing nucleotide triphosphate hydrolases"/>
    <property type="match status" value="1"/>
</dbReference>
<name>A0A923EB76_CLOTT</name>
<dbReference type="InterPro" id="IPR004472">
    <property type="entry name" value="DTB_synth_BioD"/>
</dbReference>
<keyword evidence="6 9" id="KW-0067">ATP-binding</keyword>
<feature type="binding site" evidence="9">
    <location>
        <begin position="114"/>
        <end position="117"/>
    </location>
    <ligand>
        <name>ATP</name>
        <dbReference type="ChEBI" id="CHEBI:30616"/>
    </ligand>
</feature>
<feature type="binding site" evidence="9">
    <location>
        <begin position="13"/>
        <end position="18"/>
    </location>
    <ligand>
        <name>ATP</name>
        <dbReference type="ChEBI" id="CHEBI:30616"/>
    </ligand>
</feature>
<comment type="caution">
    <text evidence="9">Lacks conserved residue(s) required for the propagation of feature annotation.</text>
</comment>
<evidence type="ECO:0000313" key="10">
    <source>
        <dbReference type="EMBL" id="MBC2398617.1"/>
    </source>
</evidence>
<feature type="binding site" evidence="9">
    <location>
        <position position="114"/>
    </location>
    <ligand>
        <name>Mg(2+)</name>
        <dbReference type="ChEBI" id="CHEBI:18420"/>
    </ligand>
</feature>
<dbReference type="EMBL" id="JAAZWO010000016">
    <property type="protein sequence ID" value="MBC2398617.1"/>
    <property type="molecule type" value="Genomic_DNA"/>
</dbReference>
<sequence length="261" mass="29376">MTKGIFITGTDTDVGKTIVTSGILYLLRLKGYNAAYFKAALSGAENNNDDLMDTRIVCQVSNLKEDFKNITPYIFRTPVSPHLAAKIEGNSISKKKIVYKYNELKEKYDYIIAEGSGGIVCPLIDDGNNLYLLQDLIKDLNMNVIVVARAGLGTINHTILTIKYIQNLSIEVKGIIINGYKDNLLCNDNIEVIKKLTNVPVLAVIPYIDGLEKKQLNIKNIRQVVEKYLNAEYLIECMDILSESNNHFIKLFNHRIGEENE</sequence>
<feature type="binding site" evidence="9">
    <location>
        <position position="42"/>
    </location>
    <ligand>
        <name>substrate</name>
    </ligand>
</feature>
<keyword evidence="1 9" id="KW-0963">Cytoplasm</keyword>
<comment type="cofactor">
    <cofactor evidence="9">
        <name>Mg(2+)</name>
        <dbReference type="ChEBI" id="CHEBI:18420"/>
    </cofactor>
</comment>
<keyword evidence="5 9" id="KW-0093">Biotin biosynthesis</keyword>
<gene>
    <name evidence="9 10" type="primary">bioD</name>
    <name evidence="10" type="ORF">HGG79_12660</name>
</gene>
<evidence type="ECO:0000256" key="2">
    <source>
        <dbReference type="ARBA" id="ARBA00022598"/>
    </source>
</evidence>
<reference evidence="10 11" key="1">
    <citation type="submission" date="2020-04" db="EMBL/GenBank/DDBJ databases">
        <title>Genomic insights into acetone-butanol-ethanol (ABE) fermentation by sequencing solventogenic clostridia strains.</title>
        <authorList>
            <person name="Brown S."/>
        </authorList>
    </citation>
    <scope>NUCLEOTIDE SEQUENCE [LARGE SCALE GENOMIC DNA]</scope>
    <source>
        <strain evidence="10 11">DJ011</strain>
    </source>
</reference>
<dbReference type="GO" id="GO:0005524">
    <property type="term" value="F:ATP binding"/>
    <property type="evidence" value="ECO:0007669"/>
    <property type="project" value="UniProtKB-UniRule"/>
</dbReference>
<keyword evidence="11" id="KW-1185">Reference proteome</keyword>
<evidence type="ECO:0000256" key="7">
    <source>
        <dbReference type="ARBA" id="ARBA00022842"/>
    </source>
</evidence>
<dbReference type="GO" id="GO:0004141">
    <property type="term" value="F:dethiobiotin synthase activity"/>
    <property type="evidence" value="ECO:0007669"/>
    <property type="project" value="UniProtKB-UniRule"/>
</dbReference>
<comment type="subunit">
    <text evidence="9">Homodimer.</text>
</comment>
<evidence type="ECO:0000256" key="6">
    <source>
        <dbReference type="ARBA" id="ARBA00022840"/>
    </source>
</evidence>
<evidence type="ECO:0000256" key="4">
    <source>
        <dbReference type="ARBA" id="ARBA00022741"/>
    </source>
</evidence>
<dbReference type="GO" id="GO:0009102">
    <property type="term" value="P:biotin biosynthetic process"/>
    <property type="evidence" value="ECO:0007669"/>
    <property type="project" value="UniProtKB-UniRule"/>
</dbReference>
<dbReference type="PIRSF" id="PIRSF006755">
    <property type="entry name" value="DTB_synth"/>
    <property type="match status" value="1"/>
</dbReference>
<feature type="binding site" evidence="9">
    <location>
        <position position="53"/>
    </location>
    <ligand>
        <name>ATP</name>
        <dbReference type="ChEBI" id="CHEBI:30616"/>
    </ligand>
</feature>
<evidence type="ECO:0000313" key="11">
    <source>
        <dbReference type="Proteomes" id="UP000563151"/>
    </source>
</evidence>
<organism evidence="10 11">
    <name type="scientific">Clostridium tetanomorphum</name>
    <dbReference type="NCBI Taxonomy" id="1553"/>
    <lineage>
        <taxon>Bacteria</taxon>
        <taxon>Bacillati</taxon>
        <taxon>Bacillota</taxon>
        <taxon>Clostridia</taxon>
        <taxon>Eubacteriales</taxon>
        <taxon>Clostridiaceae</taxon>
        <taxon>Clostridium</taxon>
    </lineage>
</organism>
<comment type="pathway">
    <text evidence="9">Cofactor biosynthesis; biotin biosynthesis; biotin from 7,8-diaminononanoate: step 1/2.</text>
</comment>
<evidence type="ECO:0000256" key="5">
    <source>
        <dbReference type="ARBA" id="ARBA00022756"/>
    </source>
</evidence>
<dbReference type="CDD" id="cd03109">
    <property type="entry name" value="DTBS"/>
    <property type="match status" value="1"/>
</dbReference>
<dbReference type="PANTHER" id="PTHR43210:SF2">
    <property type="entry name" value="ATP-DEPENDENT DETHIOBIOTIN SYNTHETASE BIOD 2"/>
    <property type="match status" value="1"/>
</dbReference>
<proteinExistence type="inferred from homology"/>
<dbReference type="SUPFAM" id="SSF52540">
    <property type="entry name" value="P-loop containing nucleoside triphosphate hydrolases"/>
    <property type="match status" value="1"/>
</dbReference>
<comment type="subcellular location">
    <subcellularLocation>
        <location evidence="9">Cytoplasm</location>
    </subcellularLocation>
</comment>
<protein>
    <recommendedName>
        <fullName evidence="9">ATP-dependent dethiobiotin synthetase BioD</fullName>
        <ecNumber evidence="9">6.3.3.3</ecNumber>
    </recommendedName>
    <alternativeName>
        <fullName evidence="9">DTB synthetase</fullName>
        <shortName evidence="9">DTBS</shortName>
    </alternativeName>
    <alternativeName>
        <fullName evidence="9">Dethiobiotin synthase</fullName>
    </alternativeName>
</protein>
<dbReference type="Pfam" id="PF13500">
    <property type="entry name" value="AAA_26"/>
    <property type="match status" value="1"/>
</dbReference>
<evidence type="ECO:0000256" key="3">
    <source>
        <dbReference type="ARBA" id="ARBA00022723"/>
    </source>
</evidence>
<feature type="binding site" evidence="9">
    <location>
        <position position="53"/>
    </location>
    <ligand>
        <name>Mg(2+)</name>
        <dbReference type="ChEBI" id="CHEBI:18420"/>
    </ligand>
</feature>
<dbReference type="GO" id="GO:0005829">
    <property type="term" value="C:cytosol"/>
    <property type="evidence" value="ECO:0007669"/>
    <property type="project" value="TreeGrafter"/>
</dbReference>
<comment type="caution">
    <text evidence="10">The sequence shown here is derived from an EMBL/GenBank/DDBJ whole genome shotgun (WGS) entry which is preliminary data.</text>
</comment>
<dbReference type="EC" id="6.3.3.3" evidence="9"/>
<feature type="binding site" evidence="9">
    <location>
        <begin position="206"/>
        <end position="208"/>
    </location>
    <ligand>
        <name>ATP</name>
        <dbReference type="ChEBI" id="CHEBI:30616"/>
    </ligand>
</feature>
<dbReference type="HAMAP" id="MF_00336">
    <property type="entry name" value="BioD"/>
    <property type="match status" value="1"/>
</dbReference>
<accession>A0A923EB76</accession>
<dbReference type="Proteomes" id="UP000563151">
    <property type="component" value="Unassembled WGS sequence"/>
</dbReference>
<feature type="active site" evidence="9">
    <location>
        <position position="38"/>
    </location>
</feature>
<comment type="catalytic activity">
    <reaction evidence="9">
        <text>(7R,8S)-7,8-diammoniononanoate + CO2 + ATP = (4R,5S)-dethiobiotin + ADP + phosphate + 3 H(+)</text>
        <dbReference type="Rhea" id="RHEA:15805"/>
        <dbReference type="ChEBI" id="CHEBI:15378"/>
        <dbReference type="ChEBI" id="CHEBI:16526"/>
        <dbReference type="ChEBI" id="CHEBI:30616"/>
        <dbReference type="ChEBI" id="CHEBI:43474"/>
        <dbReference type="ChEBI" id="CHEBI:149469"/>
        <dbReference type="ChEBI" id="CHEBI:149473"/>
        <dbReference type="ChEBI" id="CHEBI:456216"/>
        <dbReference type="EC" id="6.3.3.3"/>
    </reaction>
</comment>
<evidence type="ECO:0000256" key="8">
    <source>
        <dbReference type="ARBA" id="ARBA00047386"/>
    </source>
</evidence>
<dbReference type="GO" id="GO:0000287">
    <property type="term" value="F:magnesium ion binding"/>
    <property type="evidence" value="ECO:0007669"/>
    <property type="project" value="UniProtKB-UniRule"/>
</dbReference>
<comment type="similarity">
    <text evidence="9">Belongs to the dethiobiotin synthetase family.</text>
</comment>